<dbReference type="HOGENOM" id="CLU_000288_6_3_1"/>
<dbReference type="PRINTS" id="PR00320">
    <property type="entry name" value="GPROTEINBRPT"/>
</dbReference>
<dbReference type="InterPro" id="IPR007111">
    <property type="entry name" value="NACHT_NTPase"/>
</dbReference>
<feature type="compositionally biased region" description="Basic residues" evidence="4">
    <location>
        <begin position="1"/>
        <end position="14"/>
    </location>
</feature>
<gene>
    <name evidence="6" type="ORF">DICSQDRAFT_110765</name>
</gene>
<dbReference type="SUPFAM" id="SSF52540">
    <property type="entry name" value="P-loop containing nucleoside triphosphate hydrolases"/>
    <property type="match status" value="1"/>
</dbReference>
<organism evidence="6 7">
    <name type="scientific">Dichomitus squalens (strain LYAD-421)</name>
    <name type="common">Western red white-rot fungus</name>
    <dbReference type="NCBI Taxonomy" id="732165"/>
    <lineage>
        <taxon>Eukaryota</taxon>
        <taxon>Fungi</taxon>
        <taxon>Dikarya</taxon>
        <taxon>Basidiomycota</taxon>
        <taxon>Agaricomycotina</taxon>
        <taxon>Agaricomycetes</taxon>
        <taxon>Polyporales</taxon>
        <taxon>Polyporaceae</taxon>
        <taxon>Dichomitus</taxon>
    </lineage>
</organism>
<dbReference type="InterPro" id="IPR027417">
    <property type="entry name" value="P-loop_NTPase"/>
</dbReference>
<dbReference type="InterPro" id="IPR020472">
    <property type="entry name" value="WD40_PAC1"/>
</dbReference>
<feature type="repeat" description="WD" evidence="3">
    <location>
        <begin position="1080"/>
        <end position="1105"/>
    </location>
</feature>
<dbReference type="Gene3D" id="3.40.50.300">
    <property type="entry name" value="P-loop containing nucleotide triphosphate hydrolases"/>
    <property type="match status" value="1"/>
</dbReference>
<sequence length="1494" mass="165263">MRKFKNKLRKHIKRSSQPSTDEAGVASIDALSTDVGRTEVAHEASKKVRSTLSTCSVSSWISLDVSLKETQDVALTTRPAEDVAQIRTAVDDGRTALAPLSSPNTIVAKGATAIEATPEAVESAYELWKPVLEKVEIFASLVESIGDLHPYAKIASTVLLSVVNPVIDQNKRDNAMADLLKAMDDLYELVNKTGRFTDLDEYRKRLLKDMSKKTQECAEFIQDEARFTNFWIRAGSNVISGSRVDEKVREFTEAFMDLRRRFTEGGTLETEIRVANLADLSKIDSLTHVRGAGLDSGRACLEGTRVKTLEALREWINHRNPDAPRVLFLLGGAGTGKSSIAHSIGVEFKACRRLGSFFCFNRSYQAERRLTSVIGTIARDLADWNRDFRHALANVLHDQGGLVGSVDIATQWKELIVKPLEKISLDGPVLVVIDAFDESSSPDAPERRLLLKHLTEGSKQLPSHFRILFTSRPEPDVVDRSQDGHPHISQMILDDNHDEAARDIEQYVRHELLSGTEAALDDTDIRKLAEKAEGLFQWAATACRAILQKPAGRTLKKRFVSFLDAVSRGGATSLDGLYRTILGDLFASDDEDLMERFRSVMAQVFCASSPLSVESLEEMRRVAIGVEEDDVYLIVKHMGSLLWGVYNEKTLIRPHHTSFRDFLTDEARSGEWFVDLTAGHPVMALGCFRIMNIRLSFNICRLDTSYIPNRDISNLESRISTFVPQSLSYASCNWKEHLITTHPPDLQQELSKFLQEKLLFWVELLSLLKSVNRAAPSLEAALRWYNNSGSDQSKELLLDAISFIRRFAGVIAQAAPHVYISALPFSPTSSRVRSNYLPYFPYLPLVDSVRDRWPQAHAVLSGHTGAVRSVAYSPDGRHIVSGSWDDTVRVWDAETGEAICKLSCRFAGFGVAFSPDGRRVAAAVEDWTVRIWDSTTWEAVGEPLHGHDGAVLCIAYSPDGRRIVSGDDNGRICIWSTETLGVVHEPIRVHSSFVGCIAFSPTSRYIASGADDGTVRVWDTVEGGAVEKPFEVHTGAVSCVLFSPDGLRIVSGSLDKTIRIWDFETQQTLRTISHHLLGDVWSLSLSPNGRRIVSGSANGSVLIWDSETCGIVGGPFNGRGSYVYAVSFSPDGRHVVSGSSDATLRIWSAEERESVESPGNISSDSSDSAPTNSVTSLAYSSDGHRIISGSYDGTINVWDADTGNSIAGRLKGHSDLISRVRFSPDGGRFVSASWDGTLRVWDSTTLQPLGEPLRGHTHCVQDADYSPDGRRIVSCSYDGTIRIWDAETYECLVGPLDGHEGWVISVAWSPDGKRIASGSTDRTVRVWDAETGQAVGETLRGHEDSVLSVSWSKDGRYVMSSASDGTIRLWDMERWVPAGEPGVFLFLTSKLNIDMRFQDPLGAHPSFINFKATTTSAAEDPSVLSPEKYMEWNGWITDNYDNLVMWVPDEYRDSLLWRGMVKVMGYESITIDFSHACAGNGWANCYQPQRSTSA</sequence>
<proteinExistence type="predicted"/>
<dbReference type="KEGG" id="dsq:DICSQDRAFT_110765"/>
<dbReference type="Pfam" id="PF00400">
    <property type="entry name" value="WD40"/>
    <property type="match status" value="12"/>
</dbReference>
<dbReference type="InterPro" id="IPR019775">
    <property type="entry name" value="WD40_repeat_CS"/>
</dbReference>
<feature type="repeat" description="WD" evidence="3">
    <location>
        <begin position="911"/>
        <end position="942"/>
    </location>
</feature>
<protein>
    <submittedName>
        <fullName evidence="6">WD40 repeat-like protein</fullName>
    </submittedName>
</protein>
<feature type="repeat" description="WD" evidence="3">
    <location>
        <begin position="1253"/>
        <end position="1294"/>
    </location>
</feature>
<dbReference type="GO" id="GO:1990234">
    <property type="term" value="C:transferase complex"/>
    <property type="evidence" value="ECO:0007669"/>
    <property type="project" value="UniProtKB-ARBA"/>
</dbReference>
<feature type="repeat" description="WD" evidence="3">
    <location>
        <begin position="1116"/>
        <end position="1157"/>
    </location>
</feature>
<feature type="repeat" description="WD" evidence="3">
    <location>
        <begin position="1167"/>
        <end position="1208"/>
    </location>
</feature>
<reference evidence="6 7" key="1">
    <citation type="journal article" date="2012" name="Science">
        <title>The Paleozoic origin of enzymatic lignin decomposition reconstructed from 31 fungal genomes.</title>
        <authorList>
            <person name="Floudas D."/>
            <person name="Binder M."/>
            <person name="Riley R."/>
            <person name="Barry K."/>
            <person name="Blanchette R.A."/>
            <person name="Henrissat B."/>
            <person name="Martinez A.T."/>
            <person name="Otillar R."/>
            <person name="Spatafora J.W."/>
            <person name="Yadav J.S."/>
            <person name="Aerts A."/>
            <person name="Benoit I."/>
            <person name="Boyd A."/>
            <person name="Carlson A."/>
            <person name="Copeland A."/>
            <person name="Coutinho P.M."/>
            <person name="de Vries R.P."/>
            <person name="Ferreira P."/>
            <person name="Findley K."/>
            <person name="Foster B."/>
            <person name="Gaskell J."/>
            <person name="Glotzer D."/>
            <person name="Gorecki P."/>
            <person name="Heitman J."/>
            <person name="Hesse C."/>
            <person name="Hori C."/>
            <person name="Igarashi K."/>
            <person name="Jurgens J.A."/>
            <person name="Kallen N."/>
            <person name="Kersten P."/>
            <person name="Kohler A."/>
            <person name="Kuees U."/>
            <person name="Kumar T.K.A."/>
            <person name="Kuo A."/>
            <person name="LaButti K."/>
            <person name="Larrondo L.F."/>
            <person name="Lindquist E."/>
            <person name="Ling A."/>
            <person name="Lombard V."/>
            <person name="Lucas S."/>
            <person name="Lundell T."/>
            <person name="Martin R."/>
            <person name="McLaughlin D.J."/>
            <person name="Morgenstern I."/>
            <person name="Morin E."/>
            <person name="Murat C."/>
            <person name="Nagy L.G."/>
            <person name="Nolan M."/>
            <person name="Ohm R.A."/>
            <person name="Patyshakuliyeva A."/>
            <person name="Rokas A."/>
            <person name="Ruiz-Duenas F.J."/>
            <person name="Sabat G."/>
            <person name="Salamov A."/>
            <person name="Samejima M."/>
            <person name="Schmutz J."/>
            <person name="Slot J.C."/>
            <person name="St John F."/>
            <person name="Stenlid J."/>
            <person name="Sun H."/>
            <person name="Sun S."/>
            <person name="Syed K."/>
            <person name="Tsang A."/>
            <person name="Wiebenga A."/>
            <person name="Young D."/>
            <person name="Pisabarro A."/>
            <person name="Eastwood D.C."/>
            <person name="Martin F."/>
            <person name="Cullen D."/>
            <person name="Grigoriev I.V."/>
            <person name="Hibbett D.S."/>
        </authorList>
    </citation>
    <scope>NUCLEOTIDE SEQUENCE [LARGE SCALE GENOMIC DNA]</scope>
    <source>
        <strain evidence="6 7">LYAD-421 SS1</strain>
    </source>
</reference>
<dbReference type="GeneID" id="18833939"/>
<dbReference type="PANTHER" id="PTHR22847">
    <property type="entry name" value="WD40 REPEAT PROTEIN"/>
    <property type="match status" value="1"/>
</dbReference>
<evidence type="ECO:0000256" key="1">
    <source>
        <dbReference type="ARBA" id="ARBA00022574"/>
    </source>
</evidence>
<feature type="repeat" description="WD" evidence="3">
    <location>
        <begin position="1339"/>
        <end position="1373"/>
    </location>
</feature>
<dbReference type="SUPFAM" id="SSF50978">
    <property type="entry name" value="WD40 repeat-like"/>
    <property type="match status" value="2"/>
</dbReference>
<evidence type="ECO:0000259" key="5">
    <source>
        <dbReference type="PROSITE" id="PS50837"/>
    </source>
</evidence>
<evidence type="ECO:0000256" key="4">
    <source>
        <dbReference type="SAM" id="MobiDB-lite"/>
    </source>
</evidence>
<feature type="domain" description="NACHT" evidence="5">
    <location>
        <begin position="325"/>
        <end position="473"/>
    </location>
</feature>
<dbReference type="PROSITE" id="PS00678">
    <property type="entry name" value="WD_REPEATS_1"/>
    <property type="match status" value="6"/>
</dbReference>
<dbReference type="InterPro" id="IPR001680">
    <property type="entry name" value="WD40_rpt"/>
</dbReference>
<dbReference type="EMBL" id="JH719440">
    <property type="protein sequence ID" value="EJF58058.1"/>
    <property type="molecule type" value="Genomic_DNA"/>
</dbReference>
<keyword evidence="2" id="KW-0677">Repeat</keyword>
<accession>R7SQ43</accession>
<dbReference type="InterPro" id="IPR056884">
    <property type="entry name" value="NPHP3-like_N"/>
</dbReference>
<feature type="repeat" description="WD" evidence="3">
    <location>
        <begin position="944"/>
        <end position="985"/>
    </location>
</feature>
<feature type="repeat" description="WD" evidence="3">
    <location>
        <begin position="860"/>
        <end position="901"/>
    </location>
</feature>
<evidence type="ECO:0000256" key="3">
    <source>
        <dbReference type="PROSITE-ProRule" id="PRU00221"/>
    </source>
</evidence>
<dbReference type="Proteomes" id="UP000053319">
    <property type="component" value="Unassembled WGS sequence"/>
</dbReference>
<feature type="repeat" description="WD" evidence="3">
    <location>
        <begin position="1210"/>
        <end position="1251"/>
    </location>
</feature>
<feature type="repeat" description="WD" evidence="3">
    <location>
        <begin position="1030"/>
        <end position="1071"/>
    </location>
</feature>
<dbReference type="Gene3D" id="2.130.10.10">
    <property type="entry name" value="YVTN repeat-like/Quinoprotein amine dehydrogenase"/>
    <property type="match status" value="6"/>
</dbReference>
<evidence type="ECO:0000313" key="7">
    <source>
        <dbReference type="Proteomes" id="UP000053319"/>
    </source>
</evidence>
<keyword evidence="1 3" id="KW-0853">WD repeat</keyword>
<name>R7SQ43_DICSQ</name>
<feature type="region of interest" description="Disordered" evidence="4">
    <location>
        <begin position="1"/>
        <end position="24"/>
    </location>
</feature>
<dbReference type="PROSITE" id="PS50294">
    <property type="entry name" value="WD_REPEATS_REGION"/>
    <property type="match status" value="10"/>
</dbReference>
<evidence type="ECO:0000256" key="2">
    <source>
        <dbReference type="ARBA" id="ARBA00022737"/>
    </source>
</evidence>
<dbReference type="InterPro" id="IPR015943">
    <property type="entry name" value="WD40/YVTN_repeat-like_dom_sf"/>
</dbReference>
<dbReference type="OMA" id="FRIMNIR"/>
<feature type="repeat" description="WD" evidence="3">
    <location>
        <begin position="1296"/>
        <end position="1337"/>
    </location>
</feature>
<dbReference type="OrthoDB" id="2658414at2759"/>
<dbReference type="Pfam" id="PF24883">
    <property type="entry name" value="NPHP3_N"/>
    <property type="match status" value="1"/>
</dbReference>
<dbReference type="SMART" id="SM00320">
    <property type="entry name" value="WD40"/>
    <property type="match status" value="12"/>
</dbReference>
<dbReference type="InterPro" id="IPR036322">
    <property type="entry name" value="WD40_repeat_dom_sf"/>
</dbReference>
<evidence type="ECO:0000313" key="6">
    <source>
        <dbReference type="EMBL" id="EJF58058.1"/>
    </source>
</evidence>
<dbReference type="PANTHER" id="PTHR22847:SF637">
    <property type="entry name" value="WD REPEAT DOMAIN 5B"/>
    <property type="match status" value="1"/>
</dbReference>
<dbReference type="PROSITE" id="PS50837">
    <property type="entry name" value="NACHT"/>
    <property type="match status" value="1"/>
</dbReference>
<dbReference type="CDD" id="cd00200">
    <property type="entry name" value="WD40"/>
    <property type="match status" value="1"/>
</dbReference>
<feature type="region of interest" description="Disordered" evidence="4">
    <location>
        <begin position="1155"/>
        <end position="1175"/>
    </location>
</feature>
<dbReference type="RefSeq" id="XP_007369164.1">
    <property type="nucleotide sequence ID" value="XM_007369102.1"/>
</dbReference>
<feature type="repeat" description="WD" evidence="3">
    <location>
        <begin position="987"/>
        <end position="1028"/>
    </location>
</feature>
<dbReference type="PROSITE" id="PS50082">
    <property type="entry name" value="WD_REPEATS_2"/>
    <property type="match status" value="12"/>
</dbReference>